<dbReference type="CDD" id="cd00590">
    <property type="entry name" value="RRM_SF"/>
    <property type="match status" value="2"/>
</dbReference>
<evidence type="ECO:0000256" key="3">
    <source>
        <dbReference type="ARBA" id="ARBA00022884"/>
    </source>
</evidence>
<keyword evidence="9" id="KW-1185">Reference proteome</keyword>
<feature type="region of interest" description="Disordered" evidence="5">
    <location>
        <begin position="130"/>
        <end position="179"/>
    </location>
</feature>
<dbReference type="PANTHER" id="PTHR24012">
    <property type="entry name" value="RNA BINDING PROTEIN"/>
    <property type="match status" value="1"/>
</dbReference>
<reference evidence="8 9" key="1">
    <citation type="journal article" date="2014" name="Genome Announc.">
        <title>Genome sequence of the basidiomycetous fungus Pseudozyma aphidis DSM70725, an efficient producer of biosurfactant mannosylerythritol lipids.</title>
        <authorList>
            <person name="Lorenz S."/>
            <person name="Guenther M."/>
            <person name="Grumaz C."/>
            <person name="Rupp S."/>
            <person name="Zibek S."/>
            <person name="Sohn K."/>
        </authorList>
    </citation>
    <scope>NUCLEOTIDE SEQUENCE [LARGE SCALE GENOMIC DNA]</scope>
    <source>
        <strain evidence="9">ATCC 32657 / CBS 517.83 / DSM 70725 / JCM 10318 / NBRC 10182 / NRRL Y-7954 / St-0401</strain>
    </source>
</reference>
<dbReference type="SUPFAM" id="SSF54928">
    <property type="entry name" value="RNA-binding domain, RBD"/>
    <property type="match status" value="2"/>
</dbReference>
<dbReference type="InterPro" id="IPR035979">
    <property type="entry name" value="RBD_domain_sf"/>
</dbReference>
<evidence type="ECO:0000313" key="9">
    <source>
        <dbReference type="Proteomes" id="UP000019462"/>
    </source>
</evidence>
<protein>
    <submittedName>
        <fullName evidence="8">Uncharacterized protein</fullName>
    </submittedName>
</protein>
<dbReference type="Gene3D" id="1.10.1900.10">
    <property type="entry name" value="c-terminal domain of poly(a) binding protein"/>
    <property type="match status" value="2"/>
</dbReference>
<dbReference type="AlphaFoldDB" id="W3VEK2"/>
<dbReference type="GO" id="GO:0003723">
    <property type="term" value="F:RNA binding"/>
    <property type="evidence" value="ECO:0007669"/>
    <property type="project" value="UniProtKB-UniRule"/>
</dbReference>
<gene>
    <name evidence="8" type="ORF">PaG_05934</name>
</gene>
<feature type="region of interest" description="Disordered" evidence="5">
    <location>
        <begin position="757"/>
        <end position="796"/>
    </location>
</feature>
<name>W3VEK2_MOEAP</name>
<dbReference type="HOGENOM" id="CLU_010069_0_0_1"/>
<dbReference type="PROSITE" id="PS50102">
    <property type="entry name" value="RRM"/>
    <property type="match status" value="2"/>
</dbReference>
<feature type="compositionally biased region" description="Low complexity" evidence="5">
    <location>
        <begin position="764"/>
        <end position="792"/>
    </location>
</feature>
<dbReference type="Gene3D" id="3.30.70.330">
    <property type="match status" value="2"/>
</dbReference>
<dbReference type="SMART" id="SM00360">
    <property type="entry name" value="RRM"/>
    <property type="match status" value="3"/>
</dbReference>
<evidence type="ECO:0000259" key="6">
    <source>
        <dbReference type="PROSITE" id="PS50102"/>
    </source>
</evidence>
<feature type="compositionally biased region" description="Low complexity" evidence="5">
    <location>
        <begin position="149"/>
        <end position="159"/>
    </location>
</feature>
<feature type="compositionally biased region" description="Basic and acidic residues" evidence="5">
    <location>
        <begin position="168"/>
        <end position="177"/>
    </location>
</feature>
<evidence type="ECO:0000259" key="7">
    <source>
        <dbReference type="PROSITE" id="PS51309"/>
    </source>
</evidence>
<keyword evidence="3 4" id="KW-0694">RNA-binding</keyword>
<feature type="domain" description="PABC" evidence="7">
    <location>
        <begin position="838"/>
        <end position="915"/>
    </location>
</feature>
<evidence type="ECO:0000256" key="5">
    <source>
        <dbReference type="SAM" id="MobiDB-lite"/>
    </source>
</evidence>
<dbReference type="InterPro" id="IPR002004">
    <property type="entry name" value="PABP_HYD_C"/>
</dbReference>
<evidence type="ECO:0000256" key="1">
    <source>
        <dbReference type="ARBA" id="ARBA00008557"/>
    </source>
</evidence>
<dbReference type="EMBL" id="AWNI01000039">
    <property type="protein sequence ID" value="ETS59950.1"/>
    <property type="molecule type" value="Genomic_DNA"/>
</dbReference>
<feature type="region of interest" description="Disordered" evidence="5">
    <location>
        <begin position="521"/>
        <end position="556"/>
    </location>
</feature>
<feature type="compositionally biased region" description="Low complexity" evidence="5">
    <location>
        <begin position="679"/>
        <end position="694"/>
    </location>
</feature>
<dbReference type="Pfam" id="PF00076">
    <property type="entry name" value="RRM_1"/>
    <property type="match status" value="2"/>
</dbReference>
<accession>W3VEK2</accession>
<feature type="domain" description="RRM" evidence="6">
    <location>
        <begin position="432"/>
        <end position="509"/>
    </location>
</feature>
<evidence type="ECO:0000256" key="2">
    <source>
        <dbReference type="ARBA" id="ARBA00022737"/>
    </source>
</evidence>
<dbReference type="OrthoDB" id="6159137at2759"/>
<feature type="region of interest" description="Disordered" evidence="5">
    <location>
        <begin position="662"/>
        <end position="694"/>
    </location>
</feature>
<evidence type="ECO:0000256" key="4">
    <source>
        <dbReference type="PROSITE-ProRule" id="PRU00176"/>
    </source>
</evidence>
<dbReference type="SUPFAM" id="SSF63570">
    <property type="entry name" value="PABC (PABP) domain"/>
    <property type="match status" value="1"/>
</dbReference>
<keyword evidence="2" id="KW-0677">Repeat</keyword>
<comment type="caution">
    <text evidence="8">The sequence shown here is derived from an EMBL/GenBank/DDBJ whole genome shotgun (WGS) entry which is preliminary data.</text>
</comment>
<sequence>MVEKSHAPKKCYFRASSRSLGACIFRSFCEEKEGGRASMRAVYACVIWRQSAAHASSSCSAAQQLSTSKCFFLLSHRRASELVARARPSSQKSIATPPPNQPPPSTQDTHVKMADSIYAPHNQHKLDAARAANTTADSPASPASPAPPAATNASDADAAQTPSPQPNQHDHAEDRPHPHLTRPLLYISGVDPAMTDKELAGLVFEKVLPVRLKIDRNVAQGQTASGTVEFQTLDKAEKAYAIVRPPFQLSIDAAGADADPVASAKPRLIKQLPANTDDALVYDLFRRFGPLRRAHCLLTNPAGVHTGFKGMAVLDFYSEQDAQLAQTEMHCADVGGKTISVALDTAVRKVSSSLGEIRASAQPFVPGNGLSAAAPSFAPTVSGSRSVSAGSSASIYATPAAAATHDNHAGAAPKGARSLQYSNQASTYVDPCNLFIKNLDGAISSNDLFDTFKAFGHIVSARVMRDNDGKSREFGFVSFATPDEAHHALQAMDNAKLGARKITVRLHEPKTMRQEKLAARFAAAHGETSEAADASGSTGNARAAEPTAKADKRQSRSYFQAGVPADANGLADEEQLRSLTGVVRDELLSGEFTRRVQKLTSVEEAQVDGIVAELLKLRLGEAVEALNNPISLVQRVNEAREHLPAAAAAAAAATAPAASASGALSADKPGQLGVQTQRSVSSTSSIGGDGTAAASAKERERLLKAVQSVTEAGAPVEDITDMLASLPKKDRALALFNPEYLRQKVDEAKDIIDITDDSGEDLTPARASEPTPAAAPTAAAAVSEPAAATTASKGASNGKEYTLSTLASLPAVEIVRLASGGAIRGVELREPDAAVVAATDAFIDSLQGKAAHDQKQKLGDQLFKKVRSFGVKGAPKITIHLLDSEELRALAHLMNEYDEVLREKVNQKVAAGLNK</sequence>
<feature type="compositionally biased region" description="Low complexity" evidence="5">
    <location>
        <begin position="131"/>
        <end position="141"/>
    </location>
</feature>
<dbReference type="InterPro" id="IPR000504">
    <property type="entry name" value="RRM_dom"/>
</dbReference>
<dbReference type="InterPro" id="IPR012677">
    <property type="entry name" value="Nucleotide-bd_a/b_plait_sf"/>
</dbReference>
<feature type="compositionally biased region" description="Pro residues" evidence="5">
    <location>
        <begin position="96"/>
        <end position="105"/>
    </location>
</feature>
<feature type="domain" description="RRM" evidence="6">
    <location>
        <begin position="265"/>
        <end position="346"/>
    </location>
</feature>
<dbReference type="PROSITE" id="PS51309">
    <property type="entry name" value="PABC"/>
    <property type="match status" value="1"/>
</dbReference>
<evidence type="ECO:0000313" key="8">
    <source>
        <dbReference type="EMBL" id="ETS59950.1"/>
    </source>
</evidence>
<feature type="region of interest" description="Disordered" evidence="5">
    <location>
        <begin position="83"/>
        <end position="109"/>
    </location>
</feature>
<dbReference type="Pfam" id="PF00658">
    <property type="entry name" value="MLLE"/>
    <property type="match status" value="1"/>
</dbReference>
<comment type="similarity">
    <text evidence="1">Belongs to the polyadenylate-binding protein type-1 family.</text>
</comment>
<dbReference type="SMART" id="SM00517">
    <property type="entry name" value="PolyA"/>
    <property type="match status" value="1"/>
</dbReference>
<organism evidence="8 9">
    <name type="scientific">Moesziomyces aphidis</name>
    <name type="common">Pseudozyma aphidis</name>
    <dbReference type="NCBI Taxonomy" id="84754"/>
    <lineage>
        <taxon>Eukaryota</taxon>
        <taxon>Fungi</taxon>
        <taxon>Dikarya</taxon>
        <taxon>Basidiomycota</taxon>
        <taxon>Ustilaginomycotina</taxon>
        <taxon>Ustilaginomycetes</taxon>
        <taxon>Ustilaginales</taxon>
        <taxon>Ustilaginaceae</taxon>
        <taxon>Moesziomyces</taxon>
    </lineage>
</organism>
<dbReference type="InterPro" id="IPR036053">
    <property type="entry name" value="PABP-dom"/>
</dbReference>
<dbReference type="Proteomes" id="UP000019462">
    <property type="component" value="Unassembled WGS sequence"/>
</dbReference>
<proteinExistence type="inferred from homology"/>